<gene>
    <name evidence="1" type="ORF">MPH_08848</name>
</gene>
<dbReference type="AlphaFoldDB" id="K2RUX0"/>
<sequence>MFRKKLQGRLRILLKGLVSRLSRDVKAMRKSLGQQQLANPPFLLQYLEGLFANSRFNQVISCPMHKNCRWKALPEALHRIAPLIVPILYTRRQVCAFLHMISKPRIARSAEVRPGRASVLLCLLGALPLHCPCCERDKRLIEEFAQEGGVKIGQAGQCGERQGPRGIGEKLAAVEVCGCTRRRGEGALLCGALAILEYAQEQRDHLKCLPDAEPEDRRRSTRLRLSCQDGQRGQRRSLIRPGASLQTRSRRCWHRLVARPKERHGGIGGSWELRK</sequence>
<organism evidence="1 2">
    <name type="scientific">Macrophomina phaseolina (strain MS6)</name>
    <name type="common">Charcoal rot fungus</name>
    <dbReference type="NCBI Taxonomy" id="1126212"/>
    <lineage>
        <taxon>Eukaryota</taxon>
        <taxon>Fungi</taxon>
        <taxon>Dikarya</taxon>
        <taxon>Ascomycota</taxon>
        <taxon>Pezizomycotina</taxon>
        <taxon>Dothideomycetes</taxon>
        <taxon>Dothideomycetes incertae sedis</taxon>
        <taxon>Botryosphaeriales</taxon>
        <taxon>Botryosphaeriaceae</taxon>
        <taxon>Macrophomina</taxon>
    </lineage>
</organism>
<reference evidence="1 2" key="1">
    <citation type="journal article" date="2012" name="BMC Genomics">
        <title>Tools to kill: Genome of one of the most destructive plant pathogenic fungi Macrophomina phaseolina.</title>
        <authorList>
            <person name="Islam M.S."/>
            <person name="Haque M.S."/>
            <person name="Islam M.M."/>
            <person name="Emdad E.M."/>
            <person name="Halim A."/>
            <person name="Hossen Q.M.M."/>
            <person name="Hossain M.Z."/>
            <person name="Ahmed B."/>
            <person name="Rahim S."/>
            <person name="Rahman M.S."/>
            <person name="Alam M.M."/>
            <person name="Hou S."/>
            <person name="Wan X."/>
            <person name="Saito J.A."/>
            <person name="Alam M."/>
        </authorList>
    </citation>
    <scope>NUCLEOTIDE SEQUENCE [LARGE SCALE GENOMIC DNA]</scope>
    <source>
        <strain evidence="1 2">MS6</strain>
    </source>
</reference>
<dbReference type="VEuPathDB" id="FungiDB:MPH_08848"/>
<dbReference type="Proteomes" id="UP000007129">
    <property type="component" value="Unassembled WGS sequence"/>
</dbReference>
<accession>K2RUX0</accession>
<comment type="caution">
    <text evidence="1">The sequence shown here is derived from an EMBL/GenBank/DDBJ whole genome shotgun (WGS) entry which is preliminary data.</text>
</comment>
<dbReference type="HOGENOM" id="CLU_1012195_0_0_1"/>
<evidence type="ECO:0000313" key="2">
    <source>
        <dbReference type="Proteomes" id="UP000007129"/>
    </source>
</evidence>
<dbReference type="InParanoid" id="K2RUX0"/>
<proteinExistence type="predicted"/>
<evidence type="ECO:0000313" key="1">
    <source>
        <dbReference type="EMBL" id="EKG13974.1"/>
    </source>
</evidence>
<protein>
    <submittedName>
        <fullName evidence="1">Uncharacterized protein</fullName>
    </submittedName>
</protein>
<name>K2RUX0_MACPH</name>
<dbReference type="EMBL" id="AHHD01000376">
    <property type="protein sequence ID" value="EKG13974.1"/>
    <property type="molecule type" value="Genomic_DNA"/>
</dbReference>